<dbReference type="GO" id="GO:0006935">
    <property type="term" value="P:chemotaxis"/>
    <property type="evidence" value="ECO:0007669"/>
    <property type="project" value="TreeGrafter"/>
</dbReference>
<dbReference type="PROSITE" id="PS50111">
    <property type="entry name" value="CHEMOTAXIS_TRANSDUC_2"/>
    <property type="match status" value="1"/>
</dbReference>
<dbReference type="PANTHER" id="PTHR43531:SF14">
    <property type="entry name" value="METHYL-ACCEPTING CHEMOTAXIS PROTEIN I-RELATED"/>
    <property type="match status" value="1"/>
</dbReference>
<keyword evidence="4 12" id="KW-0812">Transmembrane</keyword>
<dbReference type="Pfam" id="PF00015">
    <property type="entry name" value="MCPsignal"/>
    <property type="match status" value="1"/>
</dbReference>
<keyword evidence="2" id="KW-1003">Cell membrane</keyword>
<feature type="domain" description="Methyl-accepting transducer" evidence="13">
    <location>
        <begin position="297"/>
        <end position="526"/>
    </location>
</feature>
<evidence type="ECO:0000256" key="4">
    <source>
        <dbReference type="ARBA" id="ARBA00022692"/>
    </source>
</evidence>
<gene>
    <name evidence="15" type="ORF">SAMN05421509_105198</name>
</gene>
<dbReference type="CDD" id="cd06225">
    <property type="entry name" value="HAMP"/>
    <property type="match status" value="1"/>
</dbReference>
<dbReference type="EMBL" id="OBQJ01000005">
    <property type="protein sequence ID" value="SOC55548.1"/>
    <property type="molecule type" value="Genomic_DNA"/>
</dbReference>
<feature type="domain" description="HAMP" evidence="14">
    <location>
        <begin position="238"/>
        <end position="292"/>
    </location>
</feature>
<dbReference type="RefSeq" id="WP_097023012.1">
    <property type="nucleotide sequence ID" value="NZ_OBQJ01000005.1"/>
</dbReference>
<dbReference type="Pfam" id="PF17200">
    <property type="entry name" value="sCache_2"/>
    <property type="match status" value="1"/>
</dbReference>
<protein>
    <submittedName>
        <fullName evidence="15">Methyl-accepting chemotaxis sensory transducer with Cache sensor</fullName>
    </submittedName>
</protein>
<evidence type="ECO:0000259" key="13">
    <source>
        <dbReference type="PROSITE" id="PS50111"/>
    </source>
</evidence>
<dbReference type="SMART" id="SM01049">
    <property type="entry name" value="Cache_2"/>
    <property type="match status" value="1"/>
</dbReference>
<dbReference type="CDD" id="cd18774">
    <property type="entry name" value="PDC2_HK_sensor"/>
    <property type="match status" value="1"/>
</dbReference>
<evidence type="ECO:0000256" key="11">
    <source>
        <dbReference type="SAM" id="MobiDB-lite"/>
    </source>
</evidence>
<organism evidence="15 16">
    <name type="scientific">Chromohalobacter canadensis</name>
    <dbReference type="NCBI Taxonomy" id="141389"/>
    <lineage>
        <taxon>Bacteria</taxon>
        <taxon>Pseudomonadati</taxon>
        <taxon>Pseudomonadota</taxon>
        <taxon>Gammaproteobacteria</taxon>
        <taxon>Oceanospirillales</taxon>
        <taxon>Halomonadaceae</taxon>
        <taxon>Chromohalobacter</taxon>
    </lineage>
</organism>
<evidence type="ECO:0000256" key="7">
    <source>
        <dbReference type="ARBA" id="ARBA00023224"/>
    </source>
</evidence>
<dbReference type="Pfam" id="PF00672">
    <property type="entry name" value="HAMP"/>
    <property type="match status" value="1"/>
</dbReference>
<evidence type="ECO:0000256" key="1">
    <source>
        <dbReference type="ARBA" id="ARBA00004651"/>
    </source>
</evidence>
<dbReference type="InterPro" id="IPR003660">
    <property type="entry name" value="HAMP_dom"/>
</dbReference>
<dbReference type="SUPFAM" id="SSF58104">
    <property type="entry name" value="Methyl-accepting chemotaxis protein (MCP) signaling domain"/>
    <property type="match status" value="1"/>
</dbReference>
<evidence type="ECO:0000313" key="16">
    <source>
        <dbReference type="Proteomes" id="UP000219023"/>
    </source>
</evidence>
<feature type="transmembrane region" description="Helical" evidence="12">
    <location>
        <begin position="214"/>
        <end position="236"/>
    </location>
</feature>
<dbReference type="SMART" id="SM00304">
    <property type="entry name" value="HAMP"/>
    <property type="match status" value="1"/>
</dbReference>
<comment type="similarity">
    <text evidence="8">Belongs to the methyl-accepting chemotaxis (MCP) protein family.</text>
</comment>
<dbReference type="InterPro" id="IPR051310">
    <property type="entry name" value="MCP_chemotaxis"/>
</dbReference>
<comment type="subcellular location">
    <subcellularLocation>
        <location evidence="1">Cell membrane</location>
        <topology evidence="1">Multi-pass membrane protein</topology>
    </subcellularLocation>
</comment>
<feature type="compositionally biased region" description="Polar residues" evidence="11">
    <location>
        <begin position="575"/>
        <end position="587"/>
    </location>
</feature>
<dbReference type="InterPro" id="IPR033480">
    <property type="entry name" value="sCache_2"/>
</dbReference>
<dbReference type="Gene3D" id="1.10.287.950">
    <property type="entry name" value="Methyl-accepting chemotaxis protein"/>
    <property type="match status" value="1"/>
</dbReference>
<proteinExistence type="inferred from homology"/>
<evidence type="ECO:0000256" key="8">
    <source>
        <dbReference type="ARBA" id="ARBA00029447"/>
    </source>
</evidence>
<accession>A0A285VPP2</accession>
<name>A0A285VPP2_9GAMM</name>
<keyword evidence="3" id="KW-0488">Methylation</keyword>
<feature type="region of interest" description="Disordered" evidence="11">
    <location>
        <begin position="543"/>
        <end position="587"/>
    </location>
</feature>
<evidence type="ECO:0000256" key="6">
    <source>
        <dbReference type="ARBA" id="ARBA00023136"/>
    </source>
</evidence>
<feature type="transmembrane region" description="Helical" evidence="12">
    <location>
        <begin position="20"/>
        <end position="40"/>
    </location>
</feature>
<dbReference type="Gene3D" id="3.30.450.20">
    <property type="entry name" value="PAS domain"/>
    <property type="match status" value="1"/>
</dbReference>
<evidence type="ECO:0000256" key="12">
    <source>
        <dbReference type="SAM" id="Phobius"/>
    </source>
</evidence>
<feature type="coiled-coil region" evidence="10">
    <location>
        <begin position="40"/>
        <end position="67"/>
    </location>
</feature>
<evidence type="ECO:0000256" key="2">
    <source>
        <dbReference type="ARBA" id="ARBA00022475"/>
    </source>
</evidence>
<dbReference type="PROSITE" id="PS50885">
    <property type="entry name" value="HAMP"/>
    <property type="match status" value="1"/>
</dbReference>
<evidence type="ECO:0000256" key="10">
    <source>
        <dbReference type="SAM" id="Coils"/>
    </source>
</evidence>
<reference evidence="15 16" key="1">
    <citation type="submission" date="2017-08" db="EMBL/GenBank/DDBJ databases">
        <authorList>
            <person name="de Groot N.N."/>
        </authorList>
    </citation>
    <scope>NUCLEOTIDE SEQUENCE [LARGE SCALE GENOMIC DNA]</scope>
    <source>
        <strain evidence="15 16">USBA 855</strain>
    </source>
</reference>
<dbReference type="InterPro" id="IPR004089">
    <property type="entry name" value="MCPsignal_dom"/>
</dbReference>
<dbReference type="GO" id="GO:0004888">
    <property type="term" value="F:transmembrane signaling receptor activity"/>
    <property type="evidence" value="ECO:0007669"/>
    <property type="project" value="TreeGrafter"/>
</dbReference>
<sequence length="587" mass="63629">MPASAKRVSLQNLGLQPRILMATLLPLVLISAVILCATVYQMKQQAEDNLEERRASLIEDRRDALRDLIDTAVSSIAPLRDSDNANTQELKAEAADLLRSIRYGNNGYVFVYDYDGNNVVLPFSPDKQGTDMSDLTAPNGDYLVREFVERARDGGGFYEYPWLNPESGEEEAKLSYIAAIDEWQWAVGTGVYIADIDAEIAATREDLNAAIWRNALVTVGLGVIAFVIVALLAVIMTRRIVGPIRRTSQAMSDIASGEADLTRRLPVERHDEVGELAERFNAFVERIQHTLVKVRGASHAVDSASGEITQVSQDLSSRTEQTAANLQQTSSSMEEITGTISHSADSAGQANQLAQDSAGVARRGGEVMSEVEQTMVDIDTASRQVGEIITLMDSIAFQTNILALNASVEAARAGEHGRGFAVVASEVRTLASRSAEAAKEIRALIETSTQRTQRGTELVKSAGATMHEIVESVMRVSDVINEISAASKEQSDGINQVNTAVAELDRMTQQNASMVEETSTASEELSAQAQSLAHILEAFKLGDDERASLTPPPPRQASRSVAGKDDSSDQAPVATRQSQSQDEWTEF</sequence>
<dbReference type="CDD" id="cd11386">
    <property type="entry name" value="MCP_signal"/>
    <property type="match status" value="1"/>
</dbReference>
<keyword evidence="5 12" id="KW-1133">Transmembrane helix</keyword>
<evidence type="ECO:0000256" key="5">
    <source>
        <dbReference type="ARBA" id="ARBA00022989"/>
    </source>
</evidence>
<evidence type="ECO:0000256" key="9">
    <source>
        <dbReference type="PROSITE-ProRule" id="PRU00284"/>
    </source>
</evidence>
<dbReference type="GO" id="GO:0007165">
    <property type="term" value="P:signal transduction"/>
    <property type="evidence" value="ECO:0007669"/>
    <property type="project" value="UniProtKB-KW"/>
</dbReference>
<dbReference type="SMART" id="SM00283">
    <property type="entry name" value="MA"/>
    <property type="match status" value="1"/>
</dbReference>
<keyword evidence="6 12" id="KW-0472">Membrane</keyword>
<dbReference type="FunFam" id="1.10.287.950:FF:000001">
    <property type="entry name" value="Methyl-accepting chemotaxis sensory transducer"/>
    <property type="match status" value="1"/>
</dbReference>
<evidence type="ECO:0000256" key="3">
    <source>
        <dbReference type="ARBA" id="ARBA00022481"/>
    </source>
</evidence>
<dbReference type="Proteomes" id="UP000219023">
    <property type="component" value="Unassembled WGS sequence"/>
</dbReference>
<evidence type="ECO:0000313" key="15">
    <source>
        <dbReference type="EMBL" id="SOC55548.1"/>
    </source>
</evidence>
<dbReference type="GO" id="GO:0005886">
    <property type="term" value="C:plasma membrane"/>
    <property type="evidence" value="ECO:0007669"/>
    <property type="project" value="UniProtKB-SubCell"/>
</dbReference>
<keyword evidence="10" id="KW-0175">Coiled coil</keyword>
<dbReference type="OrthoDB" id="2489132at2"/>
<evidence type="ECO:0000259" key="14">
    <source>
        <dbReference type="PROSITE" id="PS50885"/>
    </source>
</evidence>
<keyword evidence="7 9" id="KW-0807">Transducer</keyword>
<dbReference type="AlphaFoldDB" id="A0A285VPP2"/>
<dbReference type="PANTHER" id="PTHR43531">
    <property type="entry name" value="PROTEIN ICFG"/>
    <property type="match status" value="1"/>
</dbReference>